<evidence type="ECO:0000256" key="6">
    <source>
        <dbReference type="ARBA" id="ARBA00023306"/>
    </source>
</evidence>
<name>A0ABS1E8B6_9BURK</name>
<keyword evidence="9" id="KW-1185">Reference proteome</keyword>
<evidence type="ECO:0000256" key="4">
    <source>
        <dbReference type="ARBA" id="ARBA00022989"/>
    </source>
</evidence>
<dbReference type="PANTHER" id="PTHR37485">
    <property type="entry name" value="CELL DIVISION PROTEIN FTSB"/>
    <property type="match status" value="1"/>
</dbReference>
<organism evidence="8 9">
    <name type="scientific">Advenella mandrilli</name>
    <dbReference type="NCBI Taxonomy" id="2800330"/>
    <lineage>
        <taxon>Bacteria</taxon>
        <taxon>Pseudomonadati</taxon>
        <taxon>Pseudomonadota</taxon>
        <taxon>Betaproteobacteria</taxon>
        <taxon>Burkholderiales</taxon>
        <taxon>Alcaligenaceae</taxon>
    </lineage>
</organism>
<dbReference type="HAMAP" id="MF_00599">
    <property type="entry name" value="FtsB"/>
    <property type="match status" value="1"/>
</dbReference>
<comment type="caution">
    <text evidence="8">The sequence shown here is derived from an EMBL/GenBank/DDBJ whole genome shotgun (WGS) entry which is preliminary data.</text>
</comment>
<reference evidence="8 9" key="1">
    <citation type="submission" date="2020-12" db="EMBL/GenBank/DDBJ databases">
        <authorList>
            <person name="Lu T."/>
            <person name="Wang Q."/>
            <person name="Han X."/>
        </authorList>
    </citation>
    <scope>NUCLEOTIDE SEQUENCE [LARGE SCALE GENOMIC DNA]</scope>
    <source>
        <strain evidence="8 9">WQ 585</strain>
    </source>
</reference>
<comment type="similarity">
    <text evidence="7">Belongs to the FtsB family.</text>
</comment>
<keyword evidence="7" id="KW-0997">Cell inner membrane</keyword>
<dbReference type="GO" id="GO:0051301">
    <property type="term" value="P:cell division"/>
    <property type="evidence" value="ECO:0007669"/>
    <property type="project" value="UniProtKB-KW"/>
</dbReference>
<protein>
    <recommendedName>
        <fullName evidence="7">Cell division protein FtsB</fullName>
    </recommendedName>
</protein>
<comment type="function">
    <text evidence="7">Essential cell division protein. May link together the upstream cell division proteins, which are predominantly cytoplasmic, with the downstream cell division proteins, which are predominantly periplasmic.</text>
</comment>
<evidence type="ECO:0000313" key="8">
    <source>
        <dbReference type="EMBL" id="MBK1779836.1"/>
    </source>
</evidence>
<dbReference type="InterPro" id="IPR023081">
    <property type="entry name" value="Cell_div_FtsB"/>
</dbReference>
<comment type="subcellular location">
    <subcellularLocation>
        <location evidence="7">Cell inner membrane</location>
        <topology evidence="7">Single-pass type II membrane protein</topology>
    </subcellularLocation>
    <text evidence="7">Localizes to the division septum.</text>
</comment>
<dbReference type="PANTHER" id="PTHR37485:SF1">
    <property type="entry name" value="CELL DIVISION PROTEIN FTSB"/>
    <property type="match status" value="1"/>
</dbReference>
<feature type="topological domain" description="Cytoplasmic" evidence="7">
    <location>
        <begin position="1"/>
        <end position="3"/>
    </location>
</feature>
<sequence>MRLLFLSLLLACLAIQYPLWKGDSGRLRVEELKGQIQEQHEKNKALLARNNAMKAEVQDLDSGTQALEDRARIEMGMINEGEALVQILVPNEAVPTVSLPIGKKAEVSKPAVTPTSTAP</sequence>
<keyword evidence="5 7" id="KW-0472">Membrane</keyword>
<evidence type="ECO:0000256" key="3">
    <source>
        <dbReference type="ARBA" id="ARBA00022692"/>
    </source>
</evidence>
<dbReference type="NCBIfam" id="NF002058">
    <property type="entry name" value="PRK00888.1"/>
    <property type="match status" value="1"/>
</dbReference>
<keyword evidence="3 7" id="KW-0812">Transmembrane</keyword>
<keyword evidence="6 7" id="KW-0131">Cell cycle</keyword>
<evidence type="ECO:0000256" key="1">
    <source>
        <dbReference type="ARBA" id="ARBA00022475"/>
    </source>
</evidence>
<dbReference type="InterPro" id="IPR007060">
    <property type="entry name" value="FtsL/DivIC"/>
</dbReference>
<keyword evidence="1 7" id="KW-1003">Cell membrane</keyword>
<feature type="coiled-coil region" evidence="7">
    <location>
        <begin position="29"/>
        <end position="56"/>
    </location>
</feature>
<gene>
    <name evidence="7 8" type="primary">ftsB</name>
    <name evidence="8" type="ORF">JHL22_01260</name>
</gene>
<dbReference type="RefSeq" id="WP_200232949.1">
    <property type="nucleotide sequence ID" value="NZ_JAENGP010000001.1"/>
</dbReference>
<dbReference type="Pfam" id="PF04977">
    <property type="entry name" value="DivIC"/>
    <property type="match status" value="1"/>
</dbReference>
<accession>A0ABS1E8B6</accession>
<dbReference type="EMBL" id="JAENGP010000001">
    <property type="protein sequence ID" value="MBK1779836.1"/>
    <property type="molecule type" value="Genomic_DNA"/>
</dbReference>
<keyword evidence="4 7" id="KW-1133">Transmembrane helix</keyword>
<evidence type="ECO:0000256" key="7">
    <source>
        <dbReference type="HAMAP-Rule" id="MF_00599"/>
    </source>
</evidence>
<dbReference type="Proteomes" id="UP000635316">
    <property type="component" value="Unassembled WGS sequence"/>
</dbReference>
<comment type="subunit">
    <text evidence="7">Part of a complex composed of FtsB, FtsL and FtsQ.</text>
</comment>
<evidence type="ECO:0000256" key="2">
    <source>
        <dbReference type="ARBA" id="ARBA00022618"/>
    </source>
</evidence>
<proteinExistence type="inferred from homology"/>
<evidence type="ECO:0000313" key="9">
    <source>
        <dbReference type="Proteomes" id="UP000635316"/>
    </source>
</evidence>
<feature type="topological domain" description="Periplasmic" evidence="7">
    <location>
        <begin position="22"/>
        <end position="119"/>
    </location>
</feature>
<keyword evidence="7" id="KW-0175">Coiled coil</keyword>
<keyword evidence="2 7" id="KW-0132">Cell division</keyword>
<evidence type="ECO:0000256" key="5">
    <source>
        <dbReference type="ARBA" id="ARBA00023136"/>
    </source>
</evidence>